<dbReference type="Pfam" id="PF20143">
    <property type="entry name" value="NAD_kinase_C"/>
    <property type="match status" value="1"/>
</dbReference>
<feature type="binding site" evidence="8">
    <location>
        <begin position="176"/>
        <end position="181"/>
    </location>
    <ligand>
        <name>NAD(+)</name>
        <dbReference type="ChEBI" id="CHEBI:57540"/>
    </ligand>
</feature>
<evidence type="ECO:0000256" key="5">
    <source>
        <dbReference type="ARBA" id="ARBA00022840"/>
    </source>
</evidence>
<feature type="binding site" evidence="8">
    <location>
        <position position="165"/>
    </location>
    <ligand>
        <name>NAD(+)</name>
        <dbReference type="ChEBI" id="CHEBI:57540"/>
    </ligand>
</feature>
<reference evidence="9 10" key="1">
    <citation type="journal article" date="2019" name="Int. J. Syst. Evol. Microbiol.">
        <title>The Global Catalogue of Microorganisms (GCM) 10K type strain sequencing project: providing services to taxonomists for standard genome sequencing and annotation.</title>
        <authorList>
            <consortium name="The Broad Institute Genomics Platform"/>
            <consortium name="The Broad Institute Genome Sequencing Center for Infectious Disease"/>
            <person name="Wu L."/>
            <person name="Ma J."/>
        </authorList>
    </citation>
    <scope>NUCLEOTIDE SEQUENCE [LARGE SCALE GENOMIC DNA]</scope>
    <source>
        <strain evidence="9 10">CGMCC 1.12543</strain>
    </source>
</reference>
<feature type="active site" description="Proton acceptor" evidence="8">
    <location>
        <position position="61"/>
    </location>
</feature>
<dbReference type="Pfam" id="PF01513">
    <property type="entry name" value="NAD_kinase"/>
    <property type="match status" value="1"/>
</dbReference>
<dbReference type="GO" id="GO:0003951">
    <property type="term" value="F:NAD+ kinase activity"/>
    <property type="evidence" value="ECO:0007669"/>
    <property type="project" value="UniProtKB-UniRule"/>
</dbReference>
<comment type="similarity">
    <text evidence="8">Belongs to the NAD kinase family.</text>
</comment>
<evidence type="ECO:0000256" key="2">
    <source>
        <dbReference type="ARBA" id="ARBA00022679"/>
    </source>
</evidence>
<sequence length="270" mass="27881">MQLGIVAQRDNPRAAALAGDISDAVAAEVVVDDATGAAIDASGVPVDAMSDRDLVVSIGGDGTFLFTARGAGETPVMGVNLGEVGFLNVTAPEDAVTAVERVVDQYRRDEMPVKELPRVRATGEDWALPASLNEVVVMGERRGHGGGVEVEVRVDGSLYSGGRADGVLVATPTGSTAYNLSEGGPLVHPETSGLVVTEMCASEGMPPLVVGPDSDVVVRVDGPDRAVVVSDGRRVQEVTPPTDVTIRRSGTPVRIAGPDLDFFAALAKLD</sequence>
<dbReference type="GO" id="GO:0006741">
    <property type="term" value="P:NADP+ biosynthetic process"/>
    <property type="evidence" value="ECO:0007669"/>
    <property type="project" value="UniProtKB-UniRule"/>
</dbReference>
<accession>A0ABD5RNN5</accession>
<evidence type="ECO:0000256" key="8">
    <source>
        <dbReference type="HAMAP-Rule" id="MF_00361"/>
    </source>
</evidence>
<dbReference type="GO" id="GO:0046872">
    <property type="term" value="F:metal ion binding"/>
    <property type="evidence" value="ECO:0007669"/>
    <property type="project" value="UniProtKB-UniRule"/>
</dbReference>
<dbReference type="InterPro" id="IPR002504">
    <property type="entry name" value="NADK"/>
</dbReference>
<feature type="binding site" evidence="8">
    <location>
        <position position="163"/>
    </location>
    <ligand>
        <name>NAD(+)</name>
        <dbReference type="ChEBI" id="CHEBI:57540"/>
    </ligand>
</feature>
<dbReference type="GO" id="GO:0005524">
    <property type="term" value="F:ATP binding"/>
    <property type="evidence" value="ECO:0007669"/>
    <property type="project" value="UniProtKB-KW"/>
</dbReference>
<name>A0ABD5RNN5_9EURY</name>
<dbReference type="Proteomes" id="UP001596099">
    <property type="component" value="Unassembled WGS sequence"/>
</dbReference>
<evidence type="ECO:0000313" key="9">
    <source>
        <dbReference type="EMBL" id="MFC5972031.1"/>
    </source>
</evidence>
<keyword evidence="1 8" id="KW-0963">Cytoplasm</keyword>
<dbReference type="RefSeq" id="WP_247414995.1">
    <property type="nucleotide sequence ID" value="NZ_JALLGW010000001.1"/>
</dbReference>
<dbReference type="AlphaFoldDB" id="A0ABD5RNN5"/>
<dbReference type="PANTHER" id="PTHR20275:SF43">
    <property type="entry name" value="BIFUNCTIONAL NADP PHOSPHATASE_NAD KINASE"/>
    <property type="match status" value="1"/>
</dbReference>
<keyword evidence="3 8" id="KW-0547">Nucleotide-binding</keyword>
<evidence type="ECO:0000256" key="7">
    <source>
        <dbReference type="ARBA" id="ARBA00023027"/>
    </source>
</evidence>
<dbReference type="SUPFAM" id="SSF111331">
    <property type="entry name" value="NAD kinase/diacylglycerol kinase-like"/>
    <property type="match status" value="1"/>
</dbReference>
<feature type="binding site" evidence="8">
    <location>
        <begin position="133"/>
        <end position="134"/>
    </location>
    <ligand>
        <name>NAD(+)</name>
        <dbReference type="ChEBI" id="CHEBI:57540"/>
    </ligand>
</feature>
<dbReference type="InterPro" id="IPR016064">
    <property type="entry name" value="NAD/diacylglycerol_kinase_sf"/>
</dbReference>
<dbReference type="InterPro" id="IPR017438">
    <property type="entry name" value="ATP-NAD_kinase_N"/>
</dbReference>
<dbReference type="Gene3D" id="2.60.200.30">
    <property type="entry name" value="Probable inorganic polyphosphate/atp-NAD kinase, domain 2"/>
    <property type="match status" value="1"/>
</dbReference>
<comment type="caution">
    <text evidence="9">The sequence shown here is derived from an EMBL/GenBank/DDBJ whole genome shotgun (WGS) entry which is preliminary data.</text>
</comment>
<keyword evidence="2 8" id="KW-0808">Transferase</keyword>
<evidence type="ECO:0000256" key="1">
    <source>
        <dbReference type="ARBA" id="ARBA00022490"/>
    </source>
</evidence>
<gene>
    <name evidence="8" type="primary">nadK</name>
    <name evidence="9" type="ORF">ACFPYI_11885</name>
</gene>
<evidence type="ECO:0000256" key="3">
    <source>
        <dbReference type="ARBA" id="ARBA00022741"/>
    </source>
</evidence>
<comment type="cofactor">
    <cofactor evidence="8">
        <name>a divalent metal cation</name>
        <dbReference type="ChEBI" id="CHEBI:60240"/>
    </cofactor>
</comment>
<keyword evidence="10" id="KW-1185">Reference proteome</keyword>
<dbReference type="PANTHER" id="PTHR20275">
    <property type="entry name" value="NAD KINASE"/>
    <property type="match status" value="1"/>
</dbReference>
<keyword evidence="6 8" id="KW-0521">NADP</keyword>
<dbReference type="InterPro" id="IPR017437">
    <property type="entry name" value="ATP-NAD_kinase_PpnK-typ_C"/>
</dbReference>
<keyword evidence="5 8" id="KW-0067">ATP-binding</keyword>
<dbReference type="GO" id="GO:0005737">
    <property type="term" value="C:cytoplasm"/>
    <property type="evidence" value="ECO:0007669"/>
    <property type="project" value="UniProtKB-SubCell"/>
</dbReference>
<comment type="caution">
    <text evidence="8">Lacks conserved residue(s) required for the propagation of feature annotation.</text>
</comment>
<dbReference type="EMBL" id="JBHSQH010000001">
    <property type="protein sequence ID" value="MFC5972031.1"/>
    <property type="molecule type" value="Genomic_DNA"/>
</dbReference>
<dbReference type="Gene3D" id="3.40.50.10330">
    <property type="entry name" value="Probable inorganic polyphosphate/atp-NAD kinase, domain 1"/>
    <property type="match status" value="1"/>
</dbReference>
<proteinExistence type="inferred from homology"/>
<dbReference type="HAMAP" id="MF_00361">
    <property type="entry name" value="NAD_kinase"/>
    <property type="match status" value="1"/>
</dbReference>
<evidence type="ECO:0000313" key="10">
    <source>
        <dbReference type="Proteomes" id="UP001596099"/>
    </source>
</evidence>
<organism evidence="9 10">
    <name type="scientific">Halomarina salina</name>
    <dbReference type="NCBI Taxonomy" id="1872699"/>
    <lineage>
        <taxon>Archaea</taxon>
        <taxon>Methanobacteriati</taxon>
        <taxon>Methanobacteriota</taxon>
        <taxon>Stenosarchaea group</taxon>
        <taxon>Halobacteria</taxon>
        <taxon>Halobacteriales</taxon>
        <taxon>Natronomonadaceae</taxon>
        <taxon>Halomarina</taxon>
    </lineage>
</organism>
<keyword evidence="7 8" id="KW-0520">NAD</keyword>
<dbReference type="EC" id="2.7.1.23" evidence="8"/>
<comment type="subcellular location">
    <subcellularLocation>
        <location evidence="8">Cytoplasm</location>
    </subcellularLocation>
</comment>
<feature type="binding site" evidence="8">
    <location>
        <begin position="61"/>
        <end position="62"/>
    </location>
    <ligand>
        <name>NAD(+)</name>
        <dbReference type="ChEBI" id="CHEBI:57540"/>
    </ligand>
</feature>
<comment type="function">
    <text evidence="8">Involved in the regulation of the intracellular balance of NAD and NADP, and is a key enzyme in the biosynthesis of NADP. Catalyzes specifically the phosphorylation on 2'-hydroxyl of the adenosine moiety of NAD to yield NADP.</text>
</comment>
<evidence type="ECO:0000256" key="6">
    <source>
        <dbReference type="ARBA" id="ARBA00022857"/>
    </source>
</evidence>
<comment type="catalytic activity">
    <reaction evidence="8">
        <text>NAD(+) + ATP = ADP + NADP(+) + H(+)</text>
        <dbReference type="Rhea" id="RHEA:18629"/>
        <dbReference type="ChEBI" id="CHEBI:15378"/>
        <dbReference type="ChEBI" id="CHEBI:30616"/>
        <dbReference type="ChEBI" id="CHEBI:57540"/>
        <dbReference type="ChEBI" id="CHEBI:58349"/>
        <dbReference type="ChEBI" id="CHEBI:456216"/>
        <dbReference type="EC" id="2.7.1.23"/>
    </reaction>
</comment>
<keyword evidence="4 8" id="KW-0418">Kinase</keyword>
<evidence type="ECO:0000256" key="4">
    <source>
        <dbReference type="ARBA" id="ARBA00022777"/>
    </source>
</evidence>
<protein>
    <recommendedName>
        <fullName evidence="8">NAD kinase</fullName>
        <ecNumber evidence="8">2.7.1.23</ecNumber>
    </recommendedName>
    <alternativeName>
        <fullName evidence="8">ATP-dependent NAD kinase</fullName>
    </alternativeName>
</protein>